<comment type="caution">
    <text evidence="5">The sequence shown here is derived from an EMBL/GenBank/DDBJ whole genome shotgun (WGS) entry which is preliminary data.</text>
</comment>
<dbReference type="InterPro" id="IPR023187">
    <property type="entry name" value="Tscrpt_reg_MarR-type_CS"/>
</dbReference>
<dbReference type="SMART" id="SM00347">
    <property type="entry name" value="HTH_MARR"/>
    <property type="match status" value="1"/>
</dbReference>
<gene>
    <name evidence="5" type="ORF">B9Q08_04250</name>
</gene>
<keyword evidence="2" id="KW-0238">DNA-binding</keyword>
<evidence type="ECO:0000313" key="5">
    <source>
        <dbReference type="EMBL" id="PSN90628.1"/>
    </source>
</evidence>
<proteinExistence type="predicted"/>
<dbReference type="InterPro" id="IPR036388">
    <property type="entry name" value="WH-like_DNA-bd_sf"/>
</dbReference>
<dbReference type="CDD" id="cd00090">
    <property type="entry name" value="HTH_ARSR"/>
    <property type="match status" value="1"/>
</dbReference>
<dbReference type="GO" id="GO:0003677">
    <property type="term" value="F:DNA binding"/>
    <property type="evidence" value="ECO:0007669"/>
    <property type="project" value="UniProtKB-KW"/>
</dbReference>
<dbReference type="GO" id="GO:0003700">
    <property type="term" value="F:DNA-binding transcription factor activity"/>
    <property type="evidence" value="ECO:0007669"/>
    <property type="project" value="InterPro"/>
</dbReference>
<dbReference type="EMBL" id="NEXJ01000075">
    <property type="protein sequence ID" value="PSN90628.1"/>
    <property type="molecule type" value="Genomic_DNA"/>
</dbReference>
<organism evidence="5 6">
    <name type="scientific">Candidatus Marsarchaeota G2 archaeon ECH_B_SAG-M15</name>
    <dbReference type="NCBI Taxonomy" id="1978162"/>
    <lineage>
        <taxon>Archaea</taxon>
        <taxon>Candidatus Marsarchaeota</taxon>
        <taxon>Candidatus Marsarchaeota group 2</taxon>
    </lineage>
</organism>
<protein>
    <recommendedName>
        <fullName evidence="4">HTH marR-type domain-containing protein</fullName>
    </recommendedName>
</protein>
<dbReference type="PANTHER" id="PTHR33164">
    <property type="entry name" value="TRANSCRIPTIONAL REGULATOR, MARR FAMILY"/>
    <property type="match status" value="1"/>
</dbReference>
<reference evidence="5 6" key="1">
    <citation type="submission" date="2017-04" db="EMBL/GenBank/DDBJ databases">
        <title>Novel microbial lineages endemic to geothermal iron-oxide mats fill important gaps in the evolutionary history of Archaea.</title>
        <authorList>
            <person name="Jay Z.J."/>
            <person name="Beam J.P."/>
            <person name="Dlakic M."/>
            <person name="Rusch D.B."/>
            <person name="Kozubal M.A."/>
            <person name="Inskeep W.P."/>
        </authorList>
    </citation>
    <scope>NUCLEOTIDE SEQUENCE [LARGE SCALE GENOMIC DNA]</scope>
    <source>
        <strain evidence="5">ECH_B_SAG-M15</strain>
    </source>
</reference>
<dbReference type="Pfam" id="PF12802">
    <property type="entry name" value="MarR_2"/>
    <property type="match status" value="1"/>
</dbReference>
<dbReference type="InterPro" id="IPR036390">
    <property type="entry name" value="WH_DNA-bd_sf"/>
</dbReference>
<feature type="domain" description="HTH marR-type" evidence="4">
    <location>
        <begin position="8"/>
        <end position="139"/>
    </location>
</feature>
<dbReference type="InterPro" id="IPR000835">
    <property type="entry name" value="HTH_MarR-typ"/>
</dbReference>
<evidence type="ECO:0000313" key="6">
    <source>
        <dbReference type="Proteomes" id="UP000240490"/>
    </source>
</evidence>
<evidence type="ECO:0000256" key="1">
    <source>
        <dbReference type="ARBA" id="ARBA00023015"/>
    </source>
</evidence>
<sequence length="155" mass="17762">MEGGEEDTLRIINLVSKLSSTMRKEISRELKRVGLKSVDFAVLKTLSRGGVTPKKLADRFGLTKPAITYTVDRLEEHGLVRRERNTSDRRRVVVTLTKKGRRVLARAEHLYLRSLQNRLGALNQQELISLEHTLEKLINLFLTDKEHPRVNSAYS</sequence>
<dbReference type="GO" id="GO:0006950">
    <property type="term" value="P:response to stress"/>
    <property type="evidence" value="ECO:0007669"/>
    <property type="project" value="TreeGrafter"/>
</dbReference>
<keyword evidence="1" id="KW-0805">Transcription regulation</keyword>
<name>A0A2R6AWE1_9ARCH</name>
<dbReference type="Gene3D" id="1.10.10.10">
    <property type="entry name" value="Winged helix-like DNA-binding domain superfamily/Winged helix DNA-binding domain"/>
    <property type="match status" value="1"/>
</dbReference>
<dbReference type="Proteomes" id="UP000240490">
    <property type="component" value="Unassembled WGS sequence"/>
</dbReference>
<dbReference type="InterPro" id="IPR011991">
    <property type="entry name" value="ArsR-like_HTH"/>
</dbReference>
<evidence type="ECO:0000259" key="4">
    <source>
        <dbReference type="PROSITE" id="PS50995"/>
    </source>
</evidence>
<dbReference type="PROSITE" id="PS01117">
    <property type="entry name" value="HTH_MARR_1"/>
    <property type="match status" value="1"/>
</dbReference>
<keyword evidence="3" id="KW-0804">Transcription</keyword>
<dbReference type="PANTHER" id="PTHR33164:SF43">
    <property type="entry name" value="HTH-TYPE TRANSCRIPTIONAL REPRESSOR YETL"/>
    <property type="match status" value="1"/>
</dbReference>
<evidence type="ECO:0000256" key="2">
    <source>
        <dbReference type="ARBA" id="ARBA00023125"/>
    </source>
</evidence>
<accession>A0A2R6AWE1</accession>
<dbReference type="SUPFAM" id="SSF46785">
    <property type="entry name" value="Winged helix' DNA-binding domain"/>
    <property type="match status" value="1"/>
</dbReference>
<dbReference type="PROSITE" id="PS50995">
    <property type="entry name" value="HTH_MARR_2"/>
    <property type="match status" value="1"/>
</dbReference>
<evidence type="ECO:0000256" key="3">
    <source>
        <dbReference type="ARBA" id="ARBA00023163"/>
    </source>
</evidence>
<dbReference type="AlphaFoldDB" id="A0A2R6AWE1"/>
<dbReference type="PRINTS" id="PR00598">
    <property type="entry name" value="HTHMARR"/>
</dbReference>
<dbReference type="InterPro" id="IPR039422">
    <property type="entry name" value="MarR/SlyA-like"/>
</dbReference>